<gene>
    <name evidence="1" type="ORF">QAD02_008670</name>
</gene>
<evidence type="ECO:0000313" key="1">
    <source>
        <dbReference type="EMBL" id="KAJ8667008.1"/>
    </source>
</evidence>
<comment type="caution">
    <text evidence="1">The sequence shown here is derived from an EMBL/GenBank/DDBJ whole genome shotgun (WGS) entry which is preliminary data.</text>
</comment>
<protein>
    <submittedName>
        <fullName evidence="1">Uncharacterized protein</fullName>
    </submittedName>
</protein>
<keyword evidence="2" id="KW-1185">Reference proteome</keyword>
<dbReference type="EMBL" id="CM056744">
    <property type="protein sequence ID" value="KAJ8667008.1"/>
    <property type="molecule type" value="Genomic_DNA"/>
</dbReference>
<accession>A0ACC2N8E4</accession>
<dbReference type="Proteomes" id="UP001239111">
    <property type="component" value="Chromosome 4"/>
</dbReference>
<organism evidence="1 2">
    <name type="scientific">Eretmocerus hayati</name>
    <dbReference type="NCBI Taxonomy" id="131215"/>
    <lineage>
        <taxon>Eukaryota</taxon>
        <taxon>Metazoa</taxon>
        <taxon>Ecdysozoa</taxon>
        <taxon>Arthropoda</taxon>
        <taxon>Hexapoda</taxon>
        <taxon>Insecta</taxon>
        <taxon>Pterygota</taxon>
        <taxon>Neoptera</taxon>
        <taxon>Endopterygota</taxon>
        <taxon>Hymenoptera</taxon>
        <taxon>Apocrita</taxon>
        <taxon>Proctotrupomorpha</taxon>
        <taxon>Chalcidoidea</taxon>
        <taxon>Aphelinidae</taxon>
        <taxon>Aphelininae</taxon>
        <taxon>Eretmocerus</taxon>
    </lineage>
</organism>
<proteinExistence type="predicted"/>
<reference evidence="1" key="1">
    <citation type="submission" date="2023-04" db="EMBL/GenBank/DDBJ databases">
        <title>A chromosome-level genome assembly of the parasitoid wasp Eretmocerus hayati.</title>
        <authorList>
            <person name="Zhong Y."/>
            <person name="Liu S."/>
            <person name="Liu Y."/>
        </authorList>
    </citation>
    <scope>NUCLEOTIDE SEQUENCE</scope>
    <source>
        <strain evidence="1">ZJU_SS_LIU_2023</strain>
    </source>
</reference>
<name>A0ACC2N8E4_9HYME</name>
<evidence type="ECO:0000313" key="2">
    <source>
        <dbReference type="Proteomes" id="UP001239111"/>
    </source>
</evidence>
<sequence>MAVKLHLLFNFLLLILCLAMQQNSNISAEAGHAHSFQHFHGPVHGDDKEVMWLDKHGKQHRDYEAPAHYEFAYGVQDHHTGDYHGQKEQRDGKAVAGEYTVKEPDGNIRTVKYHADEDGFHAVVHNSRGNDRQNTVGGGGGSGSGTSYDDES</sequence>